<comment type="caution">
    <text evidence="1">The sequence shown here is derived from an EMBL/GenBank/DDBJ whole genome shotgun (WGS) entry which is preliminary data.</text>
</comment>
<reference evidence="1" key="1">
    <citation type="submission" date="2021-05" db="EMBL/GenBank/DDBJ databases">
        <authorList>
            <person name="Pan Q."/>
            <person name="Jouanno E."/>
            <person name="Zahm M."/>
            <person name="Klopp C."/>
            <person name="Cabau C."/>
            <person name="Louis A."/>
            <person name="Berthelot C."/>
            <person name="Parey E."/>
            <person name="Roest Crollius H."/>
            <person name="Montfort J."/>
            <person name="Robinson-Rechavi M."/>
            <person name="Bouchez O."/>
            <person name="Lampietro C."/>
            <person name="Lopez Roques C."/>
            <person name="Donnadieu C."/>
            <person name="Postlethwait J."/>
            <person name="Bobe J."/>
            <person name="Dillon D."/>
            <person name="Chandos A."/>
            <person name="von Hippel F."/>
            <person name="Guiguen Y."/>
        </authorList>
    </citation>
    <scope>NUCLEOTIDE SEQUENCE</scope>
    <source>
        <strain evidence="1">YG-Jan2019</strain>
    </source>
</reference>
<dbReference type="EMBL" id="CM055732">
    <property type="protein sequence ID" value="KAJ8012014.1"/>
    <property type="molecule type" value="Genomic_DNA"/>
</dbReference>
<dbReference type="Proteomes" id="UP001157502">
    <property type="component" value="Chromosome 5"/>
</dbReference>
<organism evidence="1 2">
    <name type="scientific">Dallia pectoralis</name>
    <name type="common">Alaska blackfish</name>
    <dbReference type="NCBI Taxonomy" id="75939"/>
    <lineage>
        <taxon>Eukaryota</taxon>
        <taxon>Metazoa</taxon>
        <taxon>Chordata</taxon>
        <taxon>Craniata</taxon>
        <taxon>Vertebrata</taxon>
        <taxon>Euteleostomi</taxon>
        <taxon>Actinopterygii</taxon>
        <taxon>Neopterygii</taxon>
        <taxon>Teleostei</taxon>
        <taxon>Protacanthopterygii</taxon>
        <taxon>Esociformes</taxon>
        <taxon>Umbridae</taxon>
        <taxon>Dallia</taxon>
    </lineage>
</organism>
<protein>
    <submittedName>
        <fullName evidence="1">Uncharacterized protein</fullName>
    </submittedName>
</protein>
<evidence type="ECO:0000313" key="2">
    <source>
        <dbReference type="Proteomes" id="UP001157502"/>
    </source>
</evidence>
<evidence type="ECO:0000313" key="1">
    <source>
        <dbReference type="EMBL" id="KAJ8012014.1"/>
    </source>
</evidence>
<proteinExistence type="predicted"/>
<gene>
    <name evidence="1" type="ORF">DPEC_G00064290</name>
</gene>
<keyword evidence="2" id="KW-1185">Reference proteome</keyword>
<accession>A0ACC2H7N3</accession>
<name>A0ACC2H7N3_DALPE</name>
<sequence length="95" mass="10463">MELVELGRAQGPGSDSSHVPRLGHHCLGSMVADSCCNVPQRRPSTKTVYRKRDGGAVGIVEEAVKWLNGKEPPESQREALLRSILTRLLRQTSTR</sequence>